<keyword evidence="3" id="KW-1185">Reference proteome</keyword>
<protein>
    <recommendedName>
        <fullName evidence="4">Glycosyltransferase RgtA/B/C/D-like domain-containing protein</fullName>
    </recommendedName>
</protein>
<feature type="transmembrane region" description="Helical" evidence="1">
    <location>
        <begin position="483"/>
        <end position="512"/>
    </location>
</feature>
<gene>
    <name evidence="2" type="ORF">H8S44_11425</name>
</gene>
<evidence type="ECO:0000256" key="1">
    <source>
        <dbReference type="SAM" id="Phobius"/>
    </source>
</evidence>
<proteinExistence type="predicted"/>
<dbReference type="RefSeq" id="WP_186872387.1">
    <property type="nucleotide sequence ID" value="NZ_JACOOR010000006.1"/>
</dbReference>
<feature type="transmembrane region" description="Helical" evidence="1">
    <location>
        <begin position="205"/>
        <end position="223"/>
    </location>
</feature>
<evidence type="ECO:0008006" key="4">
    <source>
        <dbReference type="Google" id="ProtNLM"/>
    </source>
</evidence>
<feature type="transmembrane region" description="Helical" evidence="1">
    <location>
        <begin position="260"/>
        <end position="277"/>
    </location>
</feature>
<dbReference type="EMBL" id="JACOOR010000006">
    <property type="protein sequence ID" value="MBC5660380.1"/>
    <property type="molecule type" value="Genomic_DNA"/>
</dbReference>
<feature type="transmembrane region" description="Helical" evidence="1">
    <location>
        <begin position="431"/>
        <end position="451"/>
    </location>
</feature>
<sequence length="746" mass="83171">MYTLSLFLLALFSLYISVFAFFRWDASFLRNLNHAPVQALFILAFGLLLCAALVLLYRLVKGLSEKNQKRLGLILFLVLALGQLGFLMVIRPQLRYDPLKIFDMAIEMLRTHTISGTYETGYFARYTNNYPLTILTYWFLRLLQGVGVPESGFQVAVQLVNVVCILGSVWLGYLILKEVKGRTEAVFFLGVCALCPLSYVWAGYFYTANCSMPFLMGILYLGIRIRKTLSRPKANLLSLTIPFALLGLVTVFGFKLRATAAIALIALCIDGALLLWRRRAEGLAKLISRTVRTLAVPCLAFMLTAALSLGFFSAAVNTYVDFDYKNTGFPAIHWVMMSARWDGSFDQNDENYTVSFETKEEKTTADLKVLKERIKEAGSLGLVTLSGRKLLNTWVDGTDSYQAEDSYASYGKLYDCLIGNKSGLLLIYTQAFRTLQMLVIGLGALFALVALRKKKRAPRFFLVQLTLLGSMAFHLLWETNPLYSIGFTYLCLMLLAEGIAGFADALAANVSAIPASGVSVSTTAHSSSGTSRLWLAPAAGTVLLALLLVFTKKELVDTPIEAWDYAIDQYQYAGGYDGYVTSYDQSYVQTFTTDKPFNRISIRAINTVGPYNQSAFCVRLTDDQGTVVYDNDRFLSGMVTKSALYEFVLDEIVPNGRTSYTLEIWPGYIEDENSLEFLSYNTGNWDLYSGGELTVAGETQPRGDLAFAVYEYRVTTYFSLKQYLVLCVGLMALAVGVTVLSRKRLR</sequence>
<feature type="transmembrane region" description="Helical" evidence="1">
    <location>
        <begin position="723"/>
        <end position="741"/>
    </location>
</feature>
<organism evidence="2 3">
    <name type="scientific">Anaerosacchariphilus hominis</name>
    <dbReference type="NCBI Taxonomy" id="2763017"/>
    <lineage>
        <taxon>Bacteria</taxon>
        <taxon>Bacillati</taxon>
        <taxon>Bacillota</taxon>
        <taxon>Clostridia</taxon>
        <taxon>Lachnospirales</taxon>
        <taxon>Lachnospiraceae</taxon>
        <taxon>Anaerosacchariphilus</taxon>
    </lineage>
</organism>
<feature type="transmembrane region" description="Helical" evidence="1">
    <location>
        <begin position="36"/>
        <end position="59"/>
    </location>
</feature>
<name>A0A923LDY6_9FIRM</name>
<reference evidence="2" key="1">
    <citation type="submission" date="2020-08" db="EMBL/GenBank/DDBJ databases">
        <title>Genome public.</title>
        <authorList>
            <person name="Liu C."/>
            <person name="Sun Q."/>
        </authorList>
    </citation>
    <scope>NUCLEOTIDE SEQUENCE</scope>
    <source>
        <strain evidence="2">NSJ-68</strain>
    </source>
</reference>
<feature type="transmembrane region" description="Helical" evidence="1">
    <location>
        <begin position="235"/>
        <end position="254"/>
    </location>
</feature>
<feature type="transmembrane region" description="Helical" evidence="1">
    <location>
        <begin position="533"/>
        <end position="550"/>
    </location>
</feature>
<feature type="transmembrane region" description="Helical" evidence="1">
    <location>
        <begin position="298"/>
        <end position="320"/>
    </location>
</feature>
<accession>A0A923LDY6</accession>
<keyword evidence="1" id="KW-0812">Transmembrane</keyword>
<feature type="transmembrane region" description="Helical" evidence="1">
    <location>
        <begin position="155"/>
        <end position="176"/>
    </location>
</feature>
<dbReference type="AlphaFoldDB" id="A0A923LDY6"/>
<comment type="caution">
    <text evidence="2">The sequence shown here is derived from an EMBL/GenBank/DDBJ whole genome shotgun (WGS) entry which is preliminary data.</text>
</comment>
<keyword evidence="1" id="KW-1133">Transmembrane helix</keyword>
<keyword evidence="1" id="KW-0472">Membrane</keyword>
<feature type="transmembrane region" description="Helical" evidence="1">
    <location>
        <begin position="183"/>
        <end position="199"/>
    </location>
</feature>
<evidence type="ECO:0000313" key="2">
    <source>
        <dbReference type="EMBL" id="MBC5660380.1"/>
    </source>
</evidence>
<feature type="transmembrane region" description="Helical" evidence="1">
    <location>
        <begin position="71"/>
        <end position="90"/>
    </location>
</feature>
<dbReference type="Proteomes" id="UP000649345">
    <property type="component" value="Unassembled WGS sequence"/>
</dbReference>
<evidence type="ECO:0000313" key="3">
    <source>
        <dbReference type="Proteomes" id="UP000649345"/>
    </source>
</evidence>